<keyword evidence="3 7" id="KW-0812">Transmembrane</keyword>
<sequence length="473" mass="50118">MSRVQVAQRHSRPSAAARCRMSLLVFLPAVPVVEAACSNATVGPLRPRDGALRGVAELVLRPFLLPIFVHLLSTPGCDFWFSFRVALGHWRGRVQCTCVSLQPQLVTRRCRLAFWPGGGCQLFPHHLPSPSLFPDACRTSCAPPSGSAQHSHPISAPPRPPPPLVQTSDSARPRVAGSMDAATLFKRAASCDYPSSHTSSLVVRRLEHTRRVVRQHVPLLTKALLGATFVEDAVRTLFQAHAQLYFYQSELGVPPGVATALIGLATTAGLLGAAALLAPATEDGAVGVLLVLVFFQQLAYGRHAPVTSGNAGFLLRNACLAAALALIPATKRLASGRSPLPGLPAPTAGSAAEWAARISLGSRVLLAALGLEAFVTLGFRGGLLTLPLVAAVALGFRTSQAATALMGVFAISSVAATPFWSVMGDSAYAAYTRDVMRFECVQTLSIMSGLFTLVRSDVNPLSLDGTLRRRKSF</sequence>
<gene>
    <name evidence="9" type="ORF">BU14_0692s0009</name>
</gene>
<feature type="transmembrane region" description="Helical" evidence="7">
    <location>
        <begin position="313"/>
        <end position="330"/>
    </location>
</feature>
<dbReference type="Pfam" id="PF02077">
    <property type="entry name" value="SURF4"/>
    <property type="match status" value="1"/>
</dbReference>
<evidence type="ECO:0000256" key="7">
    <source>
        <dbReference type="SAM" id="Phobius"/>
    </source>
</evidence>
<comment type="subcellular location">
    <subcellularLocation>
        <location evidence="1">Membrane</location>
        <topology evidence="1">Multi-pass membrane protein</topology>
    </subcellularLocation>
</comment>
<feature type="chain" id="PRO_5012982111" evidence="8">
    <location>
        <begin position="36"/>
        <end position="473"/>
    </location>
</feature>
<reference evidence="9 10" key="1">
    <citation type="submission" date="2017-03" db="EMBL/GenBank/DDBJ databases">
        <title>WGS assembly of Porphyra umbilicalis.</title>
        <authorList>
            <person name="Brawley S.H."/>
            <person name="Blouin N.A."/>
            <person name="Ficko-Blean E."/>
            <person name="Wheeler G.L."/>
            <person name="Lohr M."/>
            <person name="Goodson H.V."/>
            <person name="Jenkins J.W."/>
            <person name="Blaby-Haas C.E."/>
            <person name="Helliwell K.E."/>
            <person name="Chan C."/>
            <person name="Marriage T."/>
            <person name="Bhattacharya D."/>
            <person name="Klein A.S."/>
            <person name="Badis Y."/>
            <person name="Brodie J."/>
            <person name="Cao Y."/>
            <person name="Collen J."/>
            <person name="Dittami S.M."/>
            <person name="Gachon C.M."/>
            <person name="Green B.R."/>
            <person name="Karpowicz S."/>
            <person name="Kim J.W."/>
            <person name="Kudahl U."/>
            <person name="Lin S."/>
            <person name="Michel G."/>
            <person name="Mittag M."/>
            <person name="Olson B.J."/>
            <person name="Pangilinan J."/>
            <person name="Peng Y."/>
            <person name="Qiu H."/>
            <person name="Shu S."/>
            <person name="Singer J.T."/>
            <person name="Smith A.G."/>
            <person name="Sprecher B.N."/>
            <person name="Wagner V."/>
            <person name="Wang W."/>
            <person name="Wang Z.-Y."/>
            <person name="Yan J."/>
            <person name="Yarish C."/>
            <person name="Zoeuner-Riek S."/>
            <person name="Zhuang Y."/>
            <person name="Zou Y."/>
            <person name="Lindquist E.A."/>
            <person name="Grimwood J."/>
            <person name="Barry K."/>
            <person name="Rokhsar D.S."/>
            <person name="Schmutz J."/>
            <person name="Stiller J.W."/>
            <person name="Grossman A.R."/>
            <person name="Prochnik S.E."/>
        </authorList>
    </citation>
    <scope>NUCLEOTIDE SEQUENCE [LARGE SCALE GENOMIC DNA]</scope>
    <source>
        <strain evidence="9">4086291</strain>
    </source>
</reference>
<comment type="similarity">
    <text evidence="2">Belongs to the SURF4 family.</text>
</comment>
<protein>
    <submittedName>
        <fullName evidence="9">Uncharacterized protein</fullName>
    </submittedName>
</protein>
<feature type="transmembrane region" description="Helical" evidence="7">
    <location>
        <begin position="284"/>
        <end position="301"/>
    </location>
</feature>
<evidence type="ECO:0000256" key="1">
    <source>
        <dbReference type="ARBA" id="ARBA00004141"/>
    </source>
</evidence>
<evidence type="ECO:0000313" key="9">
    <source>
        <dbReference type="EMBL" id="OSX70676.1"/>
    </source>
</evidence>
<organism evidence="9 10">
    <name type="scientific">Porphyra umbilicalis</name>
    <name type="common">Purple laver</name>
    <name type="synonym">Red alga</name>
    <dbReference type="NCBI Taxonomy" id="2786"/>
    <lineage>
        <taxon>Eukaryota</taxon>
        <taxon>Rhodophyta</taxon>
        <taxon>Bangiophyceae</taxon>
        <taxon>Bangiales</taxon>
        <taxon>Bangiaceae</taxon>
        <taxon>Porphyra</taxon>
    </lineage>
</organism>
<accession>A0A1X6NQ99</accession>
<dbReference type="OrthoDB" id="7859621at2759"/>
<keyword evidence="8" id="KW-0732">Signal</keyword>
<evidence type="ECO:0000313" key="10">
    <source>
        <dbReference type="Proteomes" id="UP000218209"/>
    </source>
</evidence>
<dbReference type="AlphaFoldDB" id="A0A1X6NQ99"/>
<evidence type="ECO:0000256" key="3">
    <source>
        <dbReference type="ARBA" id="ARBA00022692"/>
    </source>
</evidence>
<feature type="transmembrane region" description="Helical" evidence="7">
    <location>
        <begin position="257"/>
        <end position="278"/>
    </location>
</feature>
<keyword evidence="5 7" id="KW-0472">Membrane</keyword>
<feature type="compositionally biased region" description="Pro residues" evidence="6">
    <location>
        <begin position="155"/>
        <end position="164"/>
    </location>
</feature>
<dbReference type="InterPro" id="IPR002995">
    <property type="entry name" value="Surf4"/>
</dbReference>
<dbReference type="EMBL" id="KV919224">
    <property type="protein sequence ID" value="OSX70676.1"/>
    <property type="molecule type" value="Genomic_DNA"/>
</dbReference>
<feature type="transmembrane region" description="Helical" evidence="7">
    <location>
        <begin position="373"/>
        <end position="396"/>
    </location>
</feature>
<evidence type="ECO:0000256" key="8">
    <source>
        <dbReference type="SAM" id="SignalP"/>
    </source>
</evidence>
<keyword evidence="4 7" id="KW-1133">Transmembrane helix</keyword>
<evidence type="ECO:0000256" key="2">
    <source>
        <dbReference type="ARBA" id="ARBA00006945"/>
    </source>
</evidence>
<evidence type="ECO:0000256" key="4">
    <source>
        <dbReference type="ARBA" id="ARBA00022989"/>
    </source>
</evidence>
<keyword evidence="10" id="KW-1185">Reference proteome</keyword>
<feature type="region of interest" description="Disordered" evidence="6">
    <location>
        <begin position="144"/>
        <end position="172"/>
    </location>
</feature>
<feature type="signal peptide" evidence="8">
    <location>
        <begin position="1"/>
        <end position="35"/>
    </location>
</feature>
<dbReference type="GO" id="GO:0016020">
    <property type="term" value="C:membrane"/>
    <property type="evidence" value="ECO:0007669"/>
    <property type="project" value="UniProtKB-SubCell"/>
</dbReference>
<feature type="transmembrane region" description="Helical" evidence="7">
    <location>
        <begin position="403"/>
        <end position="423"/>
    </location>
</feature>
<evidence type="ECO:0000256" key="5">
    <source>
        <dbReference type="ARBA" id="ARBA00023136"/>
    </source>
</evidence>
<name>A0A1X6NQ99_PORUM</name>
<dbReference type="Proteomes" id="UP000218209">
    <property type="component" value="Unassembled WGS sequence"/>
</dbReference>
<proteinExistence type="inferred from homology"/>
<evidence type="ECO:0000256" key="6">
    <source>
        <dbReference type="SAM" id="MobiDB-lite"/>
    </source>
</evidence>